<gene>
    <name evidence="1" type="ORF">BDN71DRAFT_1594062</name>
</gene>
<reference evidence="1" key="1">
    <citation type="submission" date="2020-11" db="EMBL/GenBank/DDBJ databases">
        <authorList>
            <consortium name="DOE Joint Genome Institute"/>
            <person name="Ahrendt S."/>
            <person name="Riley R."/>
            <person name="Andreopoulos W."/>
            <person name="Labutti K."/>
            <person name="Pangilinan J."/>
            <person name="Ruiz-Duenas F.J."/>
            <person name="Barrasa J.M."/>
            <person name="Sanchez-Garcia M."/>
            <person name="Camarero S."/>
            <person name="Miyauchi S."/>
            <person name="Serrano A."/>
            <person name="Linde D."/>
            <person name="Babiker R."/>
            <person name="Drula E."/>
            <person name="Ayuso-Fernandez I."/>
            <person name="Pacheco R."/>
            <person name="Padilla G."/>
            <person name="Ferreira P."/>
            <person name="Barriuso J."/>
            <person name="Kellner H."/>
            <person name="Castanera R."/>
            <person name="Alfaro M."/>
            <person name="Ramirez L."/>
            <person name="Pisabarro A.G."/>
            <person name="Kuo A."/>
            <person name="Tritt A."/>
            <person name="Lipzen A."/>
            <person name="He G."/>
            <person name="Yan M."/>
            <person name="Ng V."/>
            <person name="Cullen D."/>
            <person name="Martin F."/>
            <person name="Rosso M.-N."/>
            <person name="Henrissat B."/>
            <person name="Hibbett D."/>
            <person name="Martinez A.T."/>
            <person name="Grigoriev I.V."/>
        </authorList>
    </citation>
    <scope>NUCLEOTIDE SEQUENCE</scope>
    <source>
        <strain evidence="1">ATCC 90797</strain>
    </source>
</reference>
<sequence length="174" mass="19954">MPKKSMLRPADFITTRSNMLGEDESTIDFSNRFFTLRKHATTDILPIQKELDPFDCLSNTRKHKYEYTEDNEIRIMEAKSKDNEWKFKKIKSSKIAVGNIVEVQVNFTLIPLGNNEYSLKAIFREVACFDNTLAMKAAVKAQEEEDDEALLWVKNIKLTNNEDGVWAGPSTAVN</sequence>
<comment type="caution">
    <text evidence="1">The sequence shown here is derived from an EMBL/GenBank/DDBJ whole genome shotgun (WGS) entry which is preliminary data.</text>
</comment>
<organism evidence="1 2">
    <name type="scientific">Pleurotus eryngii</name>
    <name type="common">Boletus of the steppes</name>
    <dbReference type="NCBI Taxonomy" id="5323"/>
    <lineage>
        <taxon>Eukaryota</taxon>
        <taxon>Fungi</taxon>
        <taxon>Dikarya</taxon>
        <taxon>Basidiomycota</taxon>
        <taxon>Agaricomycotina</taxon>
        <taxon>Agaricomycetes</taxon>
        <taxon>Agaricomycetidae</taxon>
        <taxon>Agaricales</taxon>
        <taxon>Pleurotineae</taxon>
        <taxon>Pleurotaceae</taxon>
        <taxon>Pleurotus</taxon>
    </lineage>
</organism>
<dbReference type="OrthoDB" id="3067373at2759"/>
<dbReference type="EMBL" id="MU154724">
    <property type="protein sequence ID" value="KAF9488231.1"/>
    <property type="molecule type" value="Genomic_DNA"/>
</dbReference>
<name>A0A9P5ZIR1_PLEER</name>
<dbReference type="AlphaFoldDB" id="A0A9P5ZIR1"/>
<evidence type="ECO:0000313" key="1">
    <source>
        <dbReference type="EMBL" id="KAF9488231.1"/>
    </source>
</evidence>
<keyword evidence="2" id="KW-1185">Reference proteome</keyword>
<protein>
    <submittedName>
        <fullName evidence="1">Uncharacterized protein</fullName>
    </submittedName>
</protein>
<proteinExistence type="predicted"/>
<dbReference type="Proteomes" id="UP000807025">
    <property type="component" value="Unassembled WGS sequence"/>
</dbReference>
<evidence type="ECO:0000313" key="2">
    <source>
        <dbReference type="Proteomes" id="UP000807025"/>
    </source>
</evidence>
<accession>A0A9P5ZIR1</accession>